<dbReference type="InterPro" id="IPR027372">
    <property type="entry name" value="Phytase-like_dom"/>
</dbReference>
<organism evidence="2 3">
    <name type="scientific">Oleomonas cavernae</name>
    <dbReference type="NCBI Taxonomy" id="2320859"/>
    <lineage>
        <taxon>Bacteria</taxon>
        <taxon>Pseudomonadati</taxon>
        <taxon>Pseudomonadota</taxon>
        <taxon>Alphaproteobacteria</taxon>
        <taxon>Acetobacterales</taxon>
        <taxon>Acetobacteraceae</taxon>
        <taxon>Oleomonas</taxon>
    </lineage>
</organism>
<dbReference type="PANTHER" id="PTHR37957">
    <property type="entry name" value="BLR7070 PROTEIN"/>
    <property type="match status" value="1"/>
</dbReference>
<evidence type="ECO:0000313" key="2">
    <source>
        <dbReference type="EMBL" id="RJF87163.1"/>
    </source>
</evidence>
<sequence length="417" mass="46389">MPAKLIEIRRIALPIRPFDLGKIVGAEGRELRLSLGIGSGLSRRPGDPPGKLFAITDRGPNIPCDEASKILGNGADVLCAGDGDAKIFPQPDFQPSIISLDISAIRIRLAARIGLKDAKGEPITGLPNPRDPEHAREIEQAFDLKGNLLHGDPGGVDPEAIAAAQDGTFWVGEEYGPSLLHVAADGTVMERIVPKGVGKFYRKAPYPVRERLPEIWAKRRLNRGIEGLTLSPDGRYLHFVTQSPLEHPVPEVAKWSRNIRIVTFDVKKREVECEHLYRFERPVAFRGDPGAERKDVKVGDMTSVGPYDLLVVERVDRSSKIFHVRLTADMRLDPAWMDPERRPTLEETDGRALRRLGVPILEKRLIVDSDREPGLPAKLEGMTWIDERTLVVIDDDDFGIKDDRSAVHLLRFDAPII</sequence>
<keyword evidence="3" id="KW-1185">Reference proteome</keyword>
<dbReference type="Pfam" id="PF13449">
    <property type="entry name" value="Phytase-like"/>
    <property type="match status" value="1"/>
</dbReference>
<gene>
    <name evidence="2" type="ORF">D3874_09105</name>
</gene>
<dbReference type="RefSeq" id="WP_119777807.1">
    <property type="nucleotide sequence ID" value="NZ_QYUK01000011.1"/>
</dbReference>
<dbReference type="PANTHER" id="PTHR37957:SF1">
    <property type="entry name" value="PHYTASE-LIKE DOMAIN-CONTAINING PROTEIN"/>
    <property type="match status" value="1"/>
</dbReference>
<accession>A0A418WAT7</accession>
<proteinExistence type="predicted"/>
<feature type="domain" description="Phytase-like" evidence="1">
    <location>
        <begin position="48"/>
        <end position="398"/>
    </location>
</feature>
<dbReference type="AlphaFoldDB" id="A0A418WAT7"/>
<evidence type="ECO:0000259" key="1">
    <source>
        <dbReference type="Pfam" id="PF13449"/>
    </source>
</evidence>
<evidence type="ECO:0000313" key="3">
    <source>
        <dbReference type="Proteomes" id="UP000284605"/>
    </source>
</evidence>
<dbReference type="Proteomes" id="UP000284605">
    <property type="component" value="Unassembled WGS sequence"/>
</dbReference>
<comment type="caution">
    <text evidence="2">The sequence shown here is derived from an EMBL/GenBank/DDBJ whole genome shotgun (WGS) entry which is preliminary data.</text>
</comment>
<dbReference type="SUPFAM" id="SSF101898">
    <property type="entry name" value="NHL repeat"/>
    <property type="match status" value="1"/>
</dbReference>
<reference evidence="2 3" key="1">
    <citation type="submission" date="2018-09" db="EMBL/GenBank/DDBJ databases">
        <authorList>
            <person name="Zhu H."/>
        </authorList>
    </citation>
    <scope>NUCLEOTIDE SEQUENCE [LARGE SCALE GENOMIC DNA]</scope>
    <source>
        <strain evidence="2 3">K1W22B-8</strain>
    </source>
</reference>
<dbReference type="EMBL" id="QYUK01000011">
    <property type="protein sequence ID" value="RJF87163.1"/>
    <property type="molecule type" value="Genomic_DNA"/>
</dbReference>
<dbReference type="OrthoDB" id="384721at2"/>
<name>A0A418WAT7_9PROT</name>
<protein>
    <submittedName>
        <fullName evidence="2">Esterase-like activity of phytase family protein</fullName>
    </submittedName>
</protein>